<proteinExistence type="predicted"/>
<dbReference type="Pfam" id="PF06245">
    <property type="entry name" value="DUF1015"/>
    <property type="match status" value="1"/>
</dbReference>
<name>A0ABW8TA53_9CLOT</name>
<dbReference type="RefSeq" id="WP_406770954.1">
    <property type="nucleotide sequence ID" value="NZ_JBJHZZ010000020.1"/>
</dbReference>
<dbReference type="Proteomes" id="UP001623591">
    <property type="component" value="Unassembled WGS sequence"/>
</dbReference>
<accession>A0ABW8TA53</accession>
<dbReference type="EMBL" id="JBJHZZ010000020">
    <property type="protein sequence ID" value="MFL0248525.1"/>
    <property type="molecule type" value="Genomic_DNA"/>
</dbReference>
<organism evidence="1 2">
    <name type="scientific">Candidatus Clostridium stratigraminis</name>
    <dbReference type="NCBI Taxonomy" id="3381661"/>
    <lineage>
        <taxon>Bacteria</taxon>
        <taxon>Bacillati</taxon>
        <taxon>Bacillota</taxon>
        <taxon>Clostridia</taxon>
        <taxon>Eubacteriales</taxon>
        <taxon>Clostridiaceae</taxon>
        <taxon>Clostridium</taxon>
    </lineage>
</organism>
<reference evidence="1 2" key="1">
    <citation type="submission" date="2024-11" db="EMBL/GenBank/DDBJ databases">
        <authorList>
            <person name="Heng Y.C."/>
            <person name="Lim A.C.H."/>
            <person name="Lee J.K.Y."/>
            <person name="Kittelmann S."/>
        </authorList>
    </citation>
    <scope>NUCLEOTIDE SEQUENCE [LARGE SCALE GENOMIC DNA]</scope>
    <source>
        <strain evidence="1 2">WILCCON 0185</strain>
    </source>
</reference>
<dbReference type="PANTHER" id="PTHR36454">
    <property type="entry name" value="LMO2823 PROTEIN"/>
    <property type="match status" value="1"/>
</dbReference>
<evidence type="ECO:0000313" key="1">
    <source>
        <dbReference type="EMBL" id="MFL0248525.1"/>
    </source>
</evidence>
<evidence type="ECO:0000313" key="2">
    <source>
        <dbReference type="Proteomes" id="UP001623591"/>
    </source>
</evidence>
<keyword evidence="2" id="KW-1185">Reference proteome</keyword>
<comment type="caution">
    <text evidence="1">The sequence shown here is derived from an EMBL/GenBank/DDBJ whole genome shotgun (WGS) entry which is preliminary data.</text>
</comment>
<dbReference type="PANTHER" id="PTHR36454:SF1">
    <property type="entry name" value="DUF1015 DOMAIN-CONTAINING PROTEIN"/>
    <property type="match status" value="1"/>
</dbReference>
<sequence>MKNNVGINIPEILMPYDSVDYSKWAVVACDQYTSQPEYWESVEKIVGEDKSTLKLVFPEVYLEESEDEIVKRINTVNNTMKEYVNEGVLLPQKPGFIYAERTTEHSGTRKGLMIAVDLERYDFNKDSKSLIRATEGTIIERIPPRLRIREHASVELPHIMLLIDDPDNSVIGQIANMKKDLKKVYDFELMKDGGHIEGYKVDDEKLISNLIGALTNLADEDAFMKKYDLKTKEDVLLFAVGDGNHSLATAKTHWENIKKNKTEEELVNHPARFALVELVNLHDEGLLMAPIHRVLFNVDPEKTFEIVIDKLKDAGSEVSYREVAANSSEIISENLQPNEFYFISEKFTRIISVKDMKYTLVVSPVENFVGEYIKADTKAKVDYIHGDDVTYELASKANNIGILLPPIIKNDLFKTVILEGKLPRKTFSMGEANEKRYYLESRKIV</sequence>
<gene>
    <name evidence="1" type="ORF">ACJDUG_16380</name>
</gene>
<dbReference type="InterPro" id="IPR008323">
    <property type="entry name" value="UCP033563"/>
</dbReference>
<protein>
    <submittedName>
        <fullName evidence="1">DUF1015 domain-containing protein</fullName>
    </submittedName>
</protein>